<reference evidence="3" key="1">
    <citation type="journal article" date="2005" name="Nature">
        <title>The map-based sequence of the rice genome.</title>
        <authorList>
            <consortium name="International rice genome sequencing project (IRGSP)"/>
            <person name="Matsumoto T."/>
            <person name="Wu J."/>
            <person name="Kanamori H."/>
            <person name="Katayose Y."/>
            <person name="Fujisawa M."/>
            <person name="Namiki N."/>
            <person name="Mizuno H."/>
            <person name="Yamamoto K."/>
            <person name="Antonio B.A."/>
            <person name="Baba T."/>
            <person name="Sakata K."/>
            <person name="Nagamura Y."/>
            <person name="Aoki H."/>
            <person name="Arikawa K."/>
            <person name="Arita K."/>
            <person name="Bito T."/>
            <person name="Chiden Y."/>
            <person name="Fujitsuka N."/>
            <person name="Fukunaka R."/>
            <person name="Hamada M."/>
            <person name="Harada C."/>
            <person name="Hayashi A."/>
            <person name="Hijishita S."/>
            <person name="Honda M."/>
            <person name="Hosokawa S."/>
            <person name="Ichikawa Y."/>
            <person name="Idonuma A."/>
            <person name="Iijima M."/>
            <person name="Ikeda M."/>
            <person name="Ikeno M."/>
            <person name="Ito K."/>
            <person name="Ito S."/>
            <person name="Ito T."/>
            <person name="Ito Y."/>
            <person name="Ito Y."/>
            <person name="Iwabuchi A."/>
            <person name="Kamiya K."/>
            <person name="Karasawa W."/>
            <person name="Kurita K."/>
            <person name="Katagiri S."/>
            <person name="Kikuta A."/>
            <person name="Kobayashi H."/>
            <person name="Kobayashi N."/>
            <person name="Machita K."/>
            <person name="Maehara T."/>
            <person name="Masukawa M."/>
            <person name="Mizubayashi T."/>
            <person name="Mukai Y."/>
            <person name="Nagasaki H."/>
            <person name="Nagata Y."/>
            <person name="Naito S."/>
            <person name="Nakashima M."/>
            <person name="Nakama Y."/>
            <person name="Nakamichi Y."/>
            <person name="Nakamura M."/>
            <person name="Meguro A."/>
            <person name="Negishi M."/>
            <person name="Ohta I."/>
            <person name="Ohta T."/>
            <person name="Okamoto M."/>
            <person name="Ono N."/>
            <person name="Saji S."/>
            <person name="Sakaguchi M."/>
            <person name="Sakai K."/>
            <person name="Shibata M."/>
            <person name="Shimokawa T."/>
            <person name="Song J."/>
            <person name="Takazaki Y."/>
            <person name="Terasawa K."/>
            <person name="Tsugane M."/>
            <person name="Tsuji K."/>
            <person name="Ueda S."/>
            <person name="Waki K."/>
            <person name="Yamagata H."/>
            <person name="Yamamoto M."/>
            <person name="Yamamoto S."/>
            <person name="Yamane H."/>
            <person name="Yoshiki S."/>
            <person name="Yoshihara R."/>
            <person name="Yukawa K."/>
            <person name="Zhong H."/>
            <person name="Yano M."/>
            <person name="Yuan Q."/>
            <person name="Ouyang S."/>
            <person name="Liu J."/>
            <person name="Jones K.M."/>
            <person name="Gansberger K."/>
            <person name="Moffat K."/>
            <person name="Hill J."/>
            <person name="Bera J."/>
            <person name="Fadrosh D."/>
            <person name="Jin S."/>
            <person name="Johri S."/>
            <person name="Kim M."/>
            <person name="Overton L."/>
            <person name="Reardon M."/>
            <person name="Tsitrin T."/>
            <person name="Vuong H."/>
            <person name="Weaver B."/>
            <person name="Ciecko A."/>
            <person name="Tallon L."/>
            <person name="Jackson J."/>
            <person name="Pai G."/>
            <person name="Aken S.V."/>
            <person name="Utterback T."/>
            <person name="Reidmuller S."/>
            <person name="Feldblyum T."/>
            <person name="Hsiao J."/>
            <person name="Zismann V."/>
            <person name="Iobst S."/>
            <person name="de Vazeille A.R."/>
            <person name="Buell C.R."/>
            <person name="Ying K."/>
            <person name="Li Y."/>
            <person name="Lu T."/>
            <person name="Huang Y."/>
            <person name="Zhao Q."/>
            <person name="Feng Q."/>
            <person name="Zhang L."/>
            <person name="Zhu J."/>
            <person name="Weng Q."/>
            <person name="Mu J."/>
            <person name="Lu Y."/>
            <person name="Fan D."/>
            <person name="Liu Y."/>
            <person name="Guan J."/>
            <person name="Zhang Y."/>
            <person name="Yu S."/>
            <person name="Liu X."/>
            <person name="Zhang Y."/>
            <person name="Hong G."/>
            <person name="Han B."/>
            <person name="Choisne N."/>
            <person name="Demange N."/>
            <person name="Orjeda G."/>
            <person name="Samain S."/>
            <person name="Cattolico L."/>
            <person name="Pelletier E."/>
            <person name="Couloux A."/>
            <person name="Segurens B."/>
            <person name="Wincker P."/>
            <person name="D'Hont A."/>
            <person name="Scarpelli C."/>
            <person name="Weissenbach J."/>
            <person name="Salanoubat M."/>
            <person name="Quetier F."/>
            <person name="Yu Y."/>
            <person name="Kim H.R."/>
            <person name="Rambo T."/>
            <person name="Currie J."/>
            <person name="Collura K."/>
            <person name="Luo M."/>
            <person name="Yang T."/>
            <person name="Ammiraju J.S.S."/>
            <person name="Engler F."/>
            <person name="Soderlund C."/>
            <person name="Wing R.A."/>
            <person name="Palmer L.E."/>
            <person name="de la Bastide M."/>
            <person name="Spiegel L."/>
            <person name="Nascimento L."/>
            <person name="Zutavern T."/>
            <person name="O'Shaughnessy A."/>
            <person name="Dike S."/>
            <person name="Dedhia N."/>
            <person name="Preston R."/>
            <person name="Balija V."/>
            <person name="McCombie W.R."/>
            <person name="Chow T."/>
            <person name="Chen H."/>
            <person name="Chung M."/>
            <person name="Chen C."/>
            <person name="Shaw J."/>
            <person name="Wu H."/>
            <person name="Hsiao K."/>
            <person name="Chao Y."/>
            <person name="Chu M."/>
            <person name="Cheng C."/>
            <person name="Hour A."/>
            <person name="Lee P."/>
            <person name="Lin S."/>
            <person name="Lin Y."/>
            <person name="Liou J."/>
            <person name="Liu S."/>
            <person name="Hsing Y."/>
            <person name="Raghuvanshi S."/>
            <person name="Mohanty A."/>
            <person name="Bharti A.K."/>
            <person name="Gaur A."/>
            <person name="Gupta V."/>
            <person name="Kumar D."/>
            <person name="Ravi V."/>
            <person name="Vij S."/>
            <person name="Kapur A."/>
            <person name="Khurana P."/>
            <person name="Khurana P."/>
            <person name="Khurana J.P."/>
            <person name="Tyagi A.K."/>
            <person name="Gaikwad K."/>
            <person name="Singh A."/>
            <person name="Dalal V."/>
            <person name="Srivastava S."/>
            <person name="Dixit A."/>
            <person name="Pal A.K."/>
            <person name="Ghazi I.A."/>
            <person name="Yadav M."/>
            <person name="Pandit A."/>
            <person name="Bhargava A."/>
            <person name="Sureshbabu K."/>
            <person name="Batra K."/>
            <person name="Sharma T.R."/>
            <person name="Mohapatra T."/>
            <person name="Singh N.K."/>
            <person name="Messing J."/>
            <person name="Nelson A.B."/>
            <person name="Fuks G."/>
            <person name="Kavchok S."/>
            <person name="Keizer G."/>
            <person name="Linton E."/>
            <person name="Llaca V."/>
            <person name="Song R."/>
            <person name="Tanyolac B."/>
            <person name="Young S."/>
            <person name="Ho-Il K."/>
            <person name="Hahn J.H."/>
            <person name="Sangsakoo G."/>
            <person name="Vanavichit A."/>
            <person name="de Mattos Luiz.A.T."/>
            <person name="Zimmer P.D."/>
            <person name="Malone G."/>
            <person name="Dellagostin O."/>
            <person name="de Oliveira A.C."/>
            <person name="Bevan M."/>
            <person name="Bancroft I."/>
            <person name="Minx P."/>
            <person name="Cordum H."/>
            <person name="Wilson R."/>
            <person name="Cheng Z."/>
            <person name="Jin W."/>
            <person name="Jiang J."/>
            <person name="Leong S.A."/>
            <person name="Iwama H."/>
            <person name="Gojobori T."/>
            <person name="Itoh T."/>
            <person name="Niimura Y."/>
            <person name="Fujii Y."/>
            <person name="Habara T."/>
            <person name="Sakai H."/>
            <person name="Sato Y."/>
            <person name="Wilson G."/>
            <person name="Kumar K."/>
            <person name="McCouch S."/>
            <person name="Juretic N."/>
            <person name="Hoen D."/>
            <person name="Wright S."/>
            <person name="Bruskiewich R."/>
            <person name="Bureau T."/>
            <person name="Miyao A."/>
            <person name="Hirochika H."/>
            <person name="Nishikawa T."/>
            <person name="Kadowaki K."/>
            <person name="Sugiura M."/>
            <person name="Burr B."/>
            <person name="Sasaki T."/>
        </authorList>
    </citation>
    <scope>NUCLEOTIDE SEQUENCE [LARGE SCALE GENOMIC DNA]</scope>
    <source>
        <strain evidence="3">cv. Nipponbare</strain>
    </source>
</reference>
<evidence type="ECO:0000256" key="1">
    <source>
        <dbReference type="SAM" id="MobiDB-lite"/>
    </source>
</evidence>
<sequence>TRHWCVGPPADTVHDNDHSHDDRNIDAWPDDEGEHVVAETDRSGHHAGVLPRDPRRLLAVAAADLAAPHGEAAVDSEAGAGRSIRLAVTTCSC</sequence>
<protein>
    <submittedName>
        <fullName evidence="2">Os12g0120200 protein</fullName>
    </submittedName>
</protein>
<name>A0A0P0Y6E7_ORYSJ</name>
<feature type="compositionally biased region" description="Basic and acidic residues" evidence="1">
    <location>
        <begin position="12"/>
        <end position="21"/>
    </location>
</feature>
<dbReference type="EMBL" id="AP014968">
    <property type="protein sequence ID" value="BAT15646.1"/>
    <property type="molecule type" value="Genomic_DNA"/>
</dbReference>
<feature type="region of interest" description="Disordered" evidence="1">
    <location>
        <begin position="1"/>
        <end position="21"/>
    </location>
</feature>
<proteinExistence type="predicted"/>
<feature type="non-terminal residue" evidence="2">
    <location>
        <position position="1"/>
    </location>
</feature>
<gene>
    <name evidence="2" type="ordered locus">Os12g0120200</name>
    <name evidence="2" type="ORF">OSNPB_120120200</name>
</gene>
<dbReference type="ExpressionAtlas" id="A0A0P0Y6E7">
    <property type="expression patterns" value="baseline and differential"/>
</dbReference>
<organism evidence="2 3">
    <name type="scientific">Oryza sativa subsp. japonica</name>
    <name type="common">Rice</name>
    <dbReference type="NCBI Taxonomy" id="39947"/>
    <lineage>
        <taxon>Eukaryota</taxon>
        <taxon>Viridiplantae</taxon>
        <taxon>Streptophyta</taxon>
        <taxon>Embryophyta</taxon>
        <taxon>Tracheophyta</taxon>
        <taxon>Spermatophyta</taxon>
        <taxon>Magnoliopsida</taxon>
        <taxon>Liliopsida</taxon>
        <taxon>Poales</taxon>
        <taxon>Poaceae</taxon>
        <taxon>BOP clade</taxon>
        <taxon>Oryzoideae</taxon>
        <taxon>Oryzeae</taxon>
        <taxon>Oryzinae</taxon>
        <taxon>Oryza</taxon>
        <taxon>Oryza sativa</taxon>
    </lineage>
</organism>
<keyword evidence="3" id="KW-1185">Reference proteome</keyword>
<reference evidence="2 3" key="2">
    <citation type="journal article" date="2013" name="Plant Cell Physiol.">
        <title>Rice Annotation Project Database (RAP-DB): an integrative and interactive database for rice genomics.</title>
        <authorList>
            <person name="Sakai H."/>
            <person name="Lee S.S."/>
            <person name="Tanaka T."/>
            <person name="Numa H."/>
            <person name="Kim J."/>
            <person name="Kawahara Y."/>
            <person name="Wakimoto H."/>
            <person name="Yang C.C."/>
            <person name="Iwamoto M."/>
            <person name="Abe T."/>
            <person name="Yamada Y."/>
            <person name="Muto A."/>
            <person name="Inokuchi H."/>
            <person name="Ikemura T."/>
            <person name="Matsumoto T."/>
            <person name="Sasaki T."/>
            <person name="Itoh T."/>
        </authorList>
    </citation>
    <scope>NUCLEOTIDE SEQUENCE [LARGE SCALE GENOMIC DNA]</scope>
    <source>
        <strain evidence="3">cv. Nipponbare</strain>
    </source>
</reference>
<accession>A0A0P0Y6E7</accession>
<evidence type="ECO:0000313" key="3">
    <source>
        <dbReference type="Proteomes" id="UP000059680"/>
    </source>
</evidence>
<dbReference type="Proteomes" id="UP000059680">
    <property type="component" value="Chromosome 12"/>
</dbReference>
<evidence type="ECO:0000313" key="2">
    <source>
        <dbReference type="EMBL" id="BAT15646.1"/>
    </source>
</evidence>
<reference evidence="2 3" key="3">
    <citation type="journal article" date="2013" name="Rice">
        <title>Improvement of the Oryza sativa Nipponbare reference genome using next generation sequence and optical map data.</title>
        <authorList>
            <person name="Kawahara Y."/>
            <person name="de la Bastide M."/>
            <person name="Hamilton J.P."/>
            <person name="Kanamori H."/>
            <person name="McCombie W.R."/>
            <person name="Ouyang S."/>
            <person name="Schwartz D.C."/>
            <person name="Tanaka T."/>
            <person name="Wu J."/>
            <person name="Zhou S."/>
            <person name="Childs K.L."/>
            <person name="Davidson R.M."/>
            <person name="Lin H."/>
            <person name="Quesada-Ocampo L."/>
            <person name="Vaillancourt B."/>
            <person name="Sakai H."/>
            <person name="Lee S.S."/>
            <person name="Kim J."/>
            <person name="Numa H."/>
            <person name="Itoh T."/>
            <person name="Buell C.R."/>
            <person name="Matsumoto T."/>
        </authorList>
    </citation>
    <scope>NUCLEOTIDE SEQUENCE [LARGE SCALE GENOMIC DNA]</scope>
    <source>
        <strain evidence="3">cv. Nipponbare</strain>
    </source>
</reference>
<dbReference type="Gramene" id="Os12t0120200-02">
    <property type="protein sequence ID" value="Os12t0120200-02"/>
    <property type="gene ID" value="Os12g0120200"/>
</dbReference>
<dbReference type="AlphaFoldDB" id="A0A0P0Y6E7"/>